<evidence type="ECO:0000313" key="1">
    <source>
        <dbReference type="EMBL" id="RDW59081.1"/>
    </source>
</evidence>
<accession>A0A3D8QBH7</accession>
<comment type="caution">
    <text evidence="1">The sequence shown here is derived from an EMBL/GenBank/DDBJ whole genome shotgun (WGS) entry which is preliminary data.</text>
</comment>
<dbReference type="EMBL" id="PDLN01000020">
    <property type="protein sequence ID" value="RDW59081.1"/>
    <property type="molecule type" value="Genomic_DNA"/>
</dbReference>
<sequence>MPQIYRDAKEVLAWLGPFAALPYSHWYNEDEGAGSYIVSMRALSRDRGDGGLVGLVGSGSKTVSVLTVLKALLNRSYWQRTWVIQEITLASTVFLICGDFLVDPAVLNYFRPFASREMEDPEYDTDNDLGLIRPSKELQLSMGSRLLWDIFRLSVFERSLYQYGSGRRVESVEGYRVENDAEIFARIQRDIHGITRSKGYILDEHRKSVRADTLEELLWTCHGSTCSDPRDKIYALLGLASDCQSGEIEVDYSKSLFEVYKDVVCFYGRSHSKPESQYMPKVVSFSQHLQRVFGSEPILQEMSEEENSKMERFSTGCIKAQGILTGTVFRLKEVPKYSLGQECRQSSMDATNLDDNFFDSLQNILTLSPNNSFGFFPVCTTGDGSWQPPSVPSRTKTAYQSEDGVRFLNFQMENGRTGIISANARKGDIICQFLDCDVGAVLRKHSNKSTFSVVGRAIIRKSEKEGLLEGNLSWDEVRWRQFTHSVPYFDQDTGPPMDRIINLELDIVTLQQLTR</sequence>
<organism evidence="1 2">
    <name type="scientific">Coleophoma crateriformis</name>
    <dbReference type="NCBI Taxonomy" id="565419"/>
    <lineage>
        <taxon>Eukaryota</taxon>
        <taxon>Fungi</taxon>
        <taxon>Dikarya</taxon>
        <taxon>Ascomycota</taxon>
        <taxon>Pezizomycotina</taxon>
        <taxon>Leotiomycetes</taxon>
        <taxon>Helotiales</taxon>
        <taxon>Dermateaceae</taxon>
        <taxon>Coleophoma</taxon>
    </lineage>
</organism>
<proteinExistence type="predicted"/>
<evidence type="ECO:0008006" key="3">
    <source>
        <dbReference type="Google" id="ProtNLM"/>
    </source>
</evidence>
<dbReference type="AlphaFoldDB" id="A0A3D8QBH7"/>
<keyword evidence="2" id="KW-1185">Reference proteome</keyword>
<dbReference type="InterPro" id="IPR052895">
    <property type="entry name" value="HetReg/Transcr_Mod"/>
</dbReference>
<evidence type="ECO:0000313" key="2">
    <source>
        <dbReference type="Proteomes" id="UP000256328"/>
    </source>
</evidence>
<dbReference type="Proteomes" id="UP000256328">
    <property type="component" value="Unassembled WGS sequence"/>
</dbReference>
<reference evidence="1 2" key="1">
    <citation type="journal article" date="2018" name="IMA Fungus">
        <title>IMA Genome-F 9: Draft genome sequence of Annulohypoxylon stygium, Aspergillus mulundensis, Berkeleyomyces basicola (syn. Thielaviopsis basicola), Ceratocystis smalleyi, two Cercospora beticola strains, Coleophoma cylindrospora, Fusarium fracticaudum, Phialophora cf. hyalina, and Morchella septimelata.</title>
        <authorList>
            <person name="Wingfield B.D."/>
            <person name="Bills G.F."/>
            <person name="Dong Y."/>
            <person name="Huang W."/>
            <person name="Nel W.J."/>
            <person name="Swalarsk-Parry B.S."/>
            <person name="Vaghefi N."/>
            <person name="Wilken P.M."/>
            <person name="An Z."/>
            <person name="de Beer Z.W."/>
            <person name="De Vos L."/>
            <person name="Chen L."/>
            <person name="Duong T.A."/>
            <person name="Gao Y."/>
            <person name="Hammerbacher A."/>
            <person name="Kikkert J.R."/>
            <person name="Li Y."/>
            <person name="Li H."/>
            <person name="Li K."/>
            <person name="Li Q."/>
            <person name="Liu X."/>
            <person name="Ma X."/>
            <person name="Naidoo K."/>
            <person name="Pethybridge S.J."/>
            <person name="Sun J."/>
            <person name="Steenkamp E.T."/>
            <person name="van der Nest M.A."/>
            <person name="van Wyk S."/>
            <person name="Wingfield M.J."/>
            <person name="Xiong C."/>
            <person name="Yue Q."/>
            <person name="Zhang X."/>
        </authorList>
    </citation>
    <scope>NUCLEOTIDE SEQUENCE [LARGE SCALE GENOMIC DNA]</scope>
    <source>
        <strain evidence="1 2">BP5796</strain>
    </source>
</reference>
<gene>
    <name evidence="1" type="ORF">BP5796_12005</name>
</gene>
<protein>
    <recommendedName>
        <fullName evidence="3">Heterokaryon incompatibility domain-containing protein</fullName>
    </recommendedName>
</protein>
<dbReference type="OrthoDB" id="3598674at2759"/>
<dbReference type="PANTHER" id="PTHR24148:SF73">
    <property type="entry name" value="HET DOMAIN PROTEIN (AFU_ORTHOLOGUE AFUA_8G01020)"/>
    <property type="match status" value="1"/>
</dbReference>
<dbReference type="PANTHER" id="PTHR24148">
    <property type="entry name" value="ANKYRIN REPEAT DOMAIN-CONTAINING PROTEIN 39 HOMOLOG-RELATED"/>
    <property type="match status" value="1"/>
</dbReference>
<name>A0A3D8QBH7_9HELO</name>